<dbReference type="EMBL" id="CP002339">
    <property type="protein sequence ID" value="AEF03803.1"/>
    <property type="molecule type" value="Genomic_DNA"/>
</dbReference>
<dbReference type="RefSeq" id="WP_013784734.1">
    <property type="nucleotide sequence ID" value="NC_015554.1"/>
</dbReference>
<evidence type="ECO:0000256" key="3">
    <source>
        <dbReference type="ARBA" id="ARBA00022722"/>
    </source>
</evidence>
<comment type="cofactor">
    <cofactor evidence="8">
        <name>Zn(2+)</name>
        <dbReference type="ChEBI" id="CHEBI:29105"/>
    </cofactor>
    <text evidence="8">Binds 1 zinc ion.</text>
</comment>
<evidence type="ECO:0000256" key="5">
    <source>
        <dbReference type="ARBA" id="ARBA00022759"/>
    </source>
</evidence>
<dbReference type="AlphaFoldDB" id="F5ZD41"/>
<keyword evidence="7 8" id="KW-0862">Zinc</keyword>
<dbReference type="GO" id="GO:0005737">
    <property type="term" value="C:cytoplasm"/>
    <property type="evidence" value="ECO:0007669"/>
    <property type="project" value="UniProtKB-SubCell"/>
</dbReference>
<dbReference type="PANTHER" id="PTHR46986:SF1">
    <property type="entry name" value="ENDORIBONUCLEASE YBEY, CHLOROPLASTIC"/>
    <property type="match status" value="1"/>
</dbReference>
<keyword evidence="3 8" id="KW-0540">Nuclease</keyword>
<sequence>MIAIVDYQQAYEADEGMAKAIPSLEQIEAWANAVLVAENTGEQEITVRFTDDEESQTLNHEYRGKDKPTNVLSFPFEVPPGIEMNLLGDLVICVPVIMREAEEQDKTPTNHYAHMVVHGILHLLGYDHIDDADADIMEAKEIRILASLNIGNPYQ</sequence>
<dbReference type="InterPro" id="IPR002036">
    <property type="entry name" value="YbeY"/>
</dbReference>
<feature type="binding site" evidence="8">
    <location>
        <position position="128"/>
    </location>
    <ligand>
        <name>Zn(2+)</name>
        <dbReference type="ChEBI" id="CHEBI:29105"/>
        <note>catalytic</note>
    </ligand>
</feature>
<comment type="function">
    <text evidence="8">Single strand-specific metallo-endoribonuclease involved in late-stage 70S ribosome quality control and in maturation of the 3' terminus of the 16S rRNA.</text>
</comment>
<dbReference type="InterPro" id="IPR023091">
    <property type="entry name" value="MetalPrtase_cat_dom_sf_prd"/>
</dbReference>
<dbReference type="PROSITE" id="PS01306">
    <property type="entry name" value="UPF0054"/>
    <property type="match status" value="1"/>
</dbReference>
<dbReference type="HAMAP" id="MF_00009">
    <property type="entry name" value="Endoribonucl_YbeY"/>
    <property type="match status" value="1"/>
</dbReference>
<comment type="similarity">
    <text evidence="1 8">Belongs to the endoribonuclease YbeY family.</text>
</comment>
<comment type="subcellular location">
    <subcellularLocation>
        <location evidence="8">Cytoplasm</location>
    </subcellularLocation>
</comment>
<dbReference type="Proteomes" id="UP000000683">
    <property type="component" value="Chromosome"/>
</dbReference>
<keyword evidence="8" id="KW-0963">Cytoplasm</keyword>
<evidence type="ECO:0000256" key="1">
    <source>
        <dbReference type="ARBA" id="ARBA00010875"/>
    </source>
</evidence>
<accession>F5ZD41</accession>
<name>F5ZD41_ALTNA</name>
<keyword evidence="10" id="KW-1185">Reference proteome</keyword>
<dbReference type="InterPro" id="IPR020549">
    <property type="entry name" value="YbeY_CS"/>
</dbReference>
<evidence type="ECO:0000256" key="8">
    <source>
        <dbReference type="HAMAP-Rule" id="MF_00009"/>
    </source>
</evidence>
<dbReference type="SUPFAM" id="SSF55486">
    <property type="entry name" value="Metalloproteases ('zincins'), catalytic domain"/>
    <property type="match status" value="1"/>
</dbReference>
<dbReference type="GO" id="GO:0004521">
    <property type="term" value="F:RNA endonuclease activity"/>
    <property type="evidence" value="ECO:0007669"/>
    <property type="project" value="UniProtKB-UniRule"/>
</dbReference>
<evidence type="ECO:0000256" key="4">
    <source>
        <dbReference type="ARBA" id="ARBA00022723"/>
    </source>
</evidence>
<keyword evidence="2 8" id="KW-0690">Ribosome biogenesis</keyword>
<dbReference type="PANTHER" id="PTHR46986">
    <property type="entry name" value="ENDORIBONUCLEASE YBEY, CHLOROPLASTIC"/>
    <property type="match status" value="1"/>
</dbReference>
<evidence type="ECO:0000256" key="6">
    <source>
        <dbReference type="ARBA" id="ARBA00022801"/>
    </source>
</evidence>
<dbReference type="HOGENOM" id="CLU_106710_0_1_6"/>
<evidence type="ECO:0000256" key="2">
    <source>
        <dbReference type="ARBA" id="ARBA00022517"/>
    </source>
</evidence>
<feature type="binding site" evidence="8">
    <location>
        <position position="122"/>
    </location>
    <ligand>
        <name>Zn(2+)</name>
        <dbReference type="ChEBI" id="CHEBI:29105"/>
        <note>catalytic</note>
    </ligand>
</feature>
<dbReference type="GO" id="GO:0008270">
    <property type="term" value="F:zinc ion binding"/>
    <property type="evidence" value="ECO:0007669"/>
    <property type="project" value="UniProtKB-UniRule"/>
</dbReference>
<dbReference type="Gene3D" id="3.40.390.30">
    <property type="entry name" value="Metalloproteases ('zincins'), catalytic domain"/>
    <property type="match status" value="1"/>
</dbReference>
<keyword evidence="5 8" id="KW-0255">Endonuclease</keyword>
<dbReference type="GO" id="GO:0006364">
    <property type="term" value="P:rRNA processing"/>
    <property type="evidence" value="ECO:0007669"/>
    <property type="project" value="UniProtKB-UniRule"/>
</dbReference>
<gene>
    <name evidence="8" type="primary">ybeY</name>
    <name evidence="9" type="ordered locus">ambt_11410</name>
</gene>
<reference evidence="9 10" key="1">
    <citation type="journal article" date="2011" name="J. Bacteriol.">
        <title>Complete genome sequence of the polycyclic aromatic hydrocarbon-degrading bacterium Alteromonas sp. strain SN2.</title>
        <authorList>
            <person name="Jin H.M."/>
            <person name="Jeong H."/>
            <person name="Moon E.J."/>
            <person name="Math R.K."/>
            <person name="Lee K."/>
            <person name="Kim H.J."/>
            <person name="Jeon C.O."/>
            <person name="Oh T.K."/>
            <person name="Kim J.F."/>
        </authorList>
    </citation>
    <scope>NUCLEOTIDE SEQUENCE [LARGE SCALE GENOMIC DNA]</scope>
    <source>
        <strain evidence="10">JCM 17741 / KACC 18427 / KCTC 11700BP / SN2</strain>
    </source>
</reference>
<evidence type="ECO:0000256" key="7">
    <source>
        <dbReference type="ARBA" id="ARBA00022833"/>
    </source>
</evidence>
<dbReference type="OrthoDB" id="9807740at2"/>
<evidence type="ECO:0000313" key="10">
    <source>
        <dbReference type="Proteomes" id="UP000000683"/>
    </source>
</evidence>
<keyword evidence="4 8" id="KW-0479">Metal-binding</keyword>
<organism evidence="9 10">
    <name type="scientific">Alteromonas naphthalenivorans</name>
    <dbReference type="NCBI Taxonomy" id="715451"/>
    <lineage>
        <taxon>Bacteria</taxon>
        <taxon>Pseudomonadati</taxon>
        <taxon>Pseudomonadota</taxon>
        <taxon>Gammaproteobacteria</taxon>
        <taxon>Alteromonadales</taxon>
        <taxon>Alteromonadaceae</taxon>
        <taxon>Alteromonas/Salinimonas group</taxon>
        <taxon>Alteromonas</taxon>
    </lineage>
</organism>
<dbReference type="KEGG" id="alt:ambt_11410"/>
<keyword evidence="6 8" id="KW-0378">Hydrolase</keyword>
<dbReference type="GO" id="GO:0004222">
    <property type="term" value="F:metalloendopeptidase activity"/>
    <property type="evidence" value="ECO:0007669"/>
    <property type="project" value="InterPro"/>
</dbReference>
<keyword evidence="8" id="KW-0698">rRNA processing</keyword>
<dbReference type="NCBIfam" id="TIGR00043">
    <property type="entry name" value="rRNA maturation RNase YbeY"/>
    <property type="match status" value="1"/>
</dbReference>
<dbReference type="EC" id="3.1.-.-" evidence="8"/>
<feature type="binding site" evidence="8">
    <location>
        <position position="118"/>
    </location>
    <ligand>
        <name>Zn(2+)</name>
        <dbReference type="ChEBI" id="CHEBI:29105"/>
        <note>catalytic</note>
    </ligand>
</feature>
<proteinExistence type="inferred from homology"/>
<protein>
    <recommendedName>
        <fullName evidence="8">Endoribonuclease YbeY</fullName>
        <ecNumber evidence="8">3.1.-.-</ecNumber>
    </recommendedName>
</protein>
<evidence type="ECO:0000313" key="9">
    <source>
        <dbReference type="EMBL" id="AEF03803.1"/>
    </source>
</evidence>
<dbReference type="Pfam" id="PF02130">
    <property type="entry name" value="YbeY"/>
    <property type="match status" value="1"/>
</dbReference>
<dbReference type="eggNOG" id="COG0319">
    <property type="taxonomic scope" value="Bacteria"/>
</dbReference>